<dbReference type="Proteomes" id="UP000306584">
    <property type="component" value="Unassembled WGS sequence"/>
</dbReference>
<evidence type="ECO:0000313" key="1">
    <source>
        <dbReference type="EMBL" id="THY29467.1"/>
    </source>
</evidence>
<protein>
    <submittedName>
        <fullName evidence="1">Uncharacterized protein</fullName>
    </submittedName>
</protein>
<sequence length="103" mass="11666">MAAHASSEYHKSLGYDGFLTPWLPVKDWNLLKEEWNRAEGFSVGIHAGTVEDRRTLLVMLKRWCKQVNVYEGFDMQELTGFALARGLDSDGKFSAVSKMPQIS</sequence>
<accession>A0A4S9LIV1</accession>
<evidence type="ECO:0000313" key="2">
    <source>
        <dbReference type="Proteomes" id="UP000306584"/>
    </source>
</evidence>
<gene>
    <name evidence="1" type="ORF">D6D01_03533</name>
</gene>
<comment type="caution">
    <text evidence="1">The sequence shown here is derived from an EMBL/GenBank/DDBJ whole genome shotgun (WGS) entry which is preliminary data.</text>
</comment>
<dbReference type="AlphaFoldDB" id="A0A4S9LIV1"/>
<name>A0A4S9LIV1_AURPU</name>
<reference evidence="1 2" key="1">
    <citation type="submission" date="2018-10" db="EMBL/GenBank/DDBJ databases">
        <title>Fifty Aureobasidium pullulans genomes reveal a recombining polyextremotolerant generalist.</title>
        <authorList>
            <person name="Gostincar C."/>
            <person name="Turk M."/>
            <person name="Zajc J."/>
            <person name="Gunde-Cimerman N."/>
        </authorList>
    </citation>
    <scope>NUCLEOTIDE SEQUENCE [LARGE SCALE GENOMIC DNA]</scope>
    <source>
        <strain evidence="1 2">EXF-6604</strain>
    </source>
</reference>
<organism evidence="1 2">
    <name type="scientific">Aureobasidium pullulans</name>
    <name type="common">Black yeast</name>
    <name type="synonym">Pullularia pullulans</name>
    <dbReference type="NCBI Taxonomy" id="5580"/>
    <lineage>
        <taxon>Eukaryota</taxon>
        <taxon>Fungi</taxon>
        <taxon>Dikarya</taxon>
        <taxon>Ascomycota</taxon>
        <taxon>Pezizomycotina</taxon>
        <taxon>Dothideomycetes</taxon>
        <taxon>Dothideomycetidae</taxon>
        <taxon>Dothideales</taxon>
        <taxon>Saccotheciaceae</taxon>
        <taxon>Aureobasidium</taxon>
    </lineage>
</organism>
<proteinExistence type="predicted"/>
<dbReference type="EMBL" id="QZBD01000100">
    <property type="protein sequence ID" value="THY29467.1"/>
    <property type="molecule type" value="Genomic_DNA"/>
</dbReference>